<dbReference type="EMBL" id="JAIFRP010000658">
    <property type="protein sequence ID" value="KAK2578081.1"/>
    <property type="molecule type" value="Genomic_DNA"/>
</dbReference>
<comment type="caution">
    <text evidence="2">The sequence shown here is derived from an EMBL/GenBank/DDBJ whole genome shotgun (WGS) entry which is preliminary data.</text>
</comment>
<protein>
    <submittedName>
        <fullName evidence="2">Uncharacterized protein</fullName>
    </submittedName>
</protein>
<evidence type="ECO:0000313" key="2">
    <source>
        <dbReference type="EMBL" id="KAK2578081.1"/>
    </source>
</evidence>
<evidence type="ECO:0000256" key="1">
    <source>
        <dbReference type="SAM" id="MobiDB-lite"/>
    </source>
</evidence>
<accession>A0AAD9RE78</accession>
<dbReference type="Proteomes" id="UP001258017">
    <property type="component" value="Unassembled WGS sequence"/>
</dbReference>
<feature type="region of interest" description="Disordered" evidence="1">
    <location>
        <begin position="1"/>
        <end position="26"/>
    </location>
</feature>
<reference evidence="2" key="2">
    <citation type="journal article" date="2023" name="Commun. Biol.">
        <title>Intrasexual cuticular hydrocarbon dimorphism in a wasp sheds light on hydrocarbon biosynthesis genes in Hymenoptera.</title>
        <authorList>
            <person name="Moris V.C."/>
            <person name="Podsiadlowski L."/>
            <person name="Martin S."/>
            <person name="Oeyen J.P."/>
            <person name="Donath A."/>
            <person name="Petersen M."/>
            <person name="Wilbrandt J."/>
            <person name="Misof B."/>
            <person name="Liedtke D."/>
            <person name="Thamm M."/>
            <person name="Scheiner R."/>
            <person name="Schmitt T."/>
            <person name="Niehuis O."/>
        </authorList>
    </citation>
    <scope>NUCLEOTIDE SEQUENCE</scope>
    <source>
        <strain evidence="2">GBR_01_08_01A</strain>
    </source>
</reference>
<keyword evidence="3" id="KW-1185">Reference proteome</keyword>
<name>A0AAD9RE78_9HYME</name>
<feature type="non-terminal residue" evidence="2">
    <location>
        <position position="36"/>
    </location>
</feature>
<reference evidence="2" key="1">
    <citation type="submission" date="2021-08" db="EMBL/GenBank/DDBJ databases">
        <authorList>
            <person name="Misof B."/>
            <person name="Oliver O."/>
            <person name="Podsiadlowski L."/>
            <person name="Donath A."/>
            <person name="Peters R."/>
            <person name="Mayer C."/>
            <person name="Rust J."/>
            <person name="Gunkel S."/>
            <person name="Lesny P."/>
            <person name="Martin S."/>
            <person name="Oeyen J.P."/>
            <person name="Petersen M."/>
            <person name="Panagiotis P."/>
            <person name="Wilbrandt J."/>
            <person name="Tanja T."/>
        </authorList>
    </citation>
    <scope>NUCLEOTIDE SEQUENCE</scope>
    <source>
        <strain evidence="2">GBR_01_08_01A</strain>
        <tissue evidence="2">Thorax + abdomen</tissue>
    </source>
</reference>
<gene>
    <name evidence="2" type="ORF">KPH14_000834</name>
</gene>
<dbReference type="AlphaFoldDB" id="A0AAD9RE78"/>
<sequence length="36" mass="4167">MNLKPTDKAVYSNQVGKKKSKSKVDEMKQKFPCNYC</sequence>
<proteinExistence type="predicted"/>
<evidence type="ECO:0000313" key="3">
    <source>
        <dbReference type="Proteomes" id="UP001258017"/>
    </source>
</evidence>
<organism evidence="2 3">
    <name type="scientific">Odynerus spinipes</name>
    <dbReference type="NCBI Taxonomy" id="1348599"/>
    <lineage>
        <taxon>Eukaryota</taxon>
        <taxon>Metazoa</taxon>
        <taxon>Ecdysozoa</taxon>
        <taxon>Arthropoda</taxon>
        <taxon>Hexapoda</taxon>
        <taxon>Insecta</taxon>
        <taxon>Pterygota</taxon>
        <taxon>Neoptera</taxon>
        <taxon>Endopterygota</taxon>
        <taxon>Hymenoptera</taxon>
        <taxon>Apocrita</taxon>
        <taxon>Aculeata</taxon>
        <taxon>Vespoidea</taxon>
        <taxon>Vespidae</taxon>
        <taxon>Eumeninae</taxon>
        <taxon>Odynerus</taxon>
    </lineage>
</organism>